<dbReference type="GO" id="GO:0004175">
    <property type="term" value="F:endopeptidase activity"/>
    <property type="evidence" value="ECO:0007669"/>
    <property type="project" value="UniProtKB-ARBA"/>
</dbReference>
<evidence type="ECO:0000313" key="5">
    <source>
        <dbReference type="Proteomes" id="UP001165092"/>
    </source>
</evidence>
<feature type="transmembrane region" description="Helical" evidence="2">
    <location>
        <begin position="85"/>
        <end position="107"/>
    </location>
</feature>
<organism evidence="4 5">
    <name type="scientific">Nocardiopsis ansamitocini</name>
    <dbReference type="NCBI Taxonomy" id="1670832"/>
    <lineage>
        <taxon>Bacteria</taxon>
        <taxon>Bacillati</taxon>
        <taxon>Actinomycetota</taxon>
        <taxon>Actinomycetes</taxon>
        <taxon>Streptosporangiales</taxon>
        <taxon>Nocardiopsidaceae</taxon>
        <taxon>Nocardiopsis</taxon>
    </lineage>
</organism>
<feature type="transmembrane region" description="Helical" evidence="2">
    <location>
        <begin position="203"/>
        <end position="221"/>
    </location>
</feature>
<dbReference type="InterPro" id="IPR003675">
    <property type="entry name" value="Rce1/LyrA-like_dom"/>
</dbReference>
<keyword evidence="2" id="KW-1133">Transmembrane helix</keyword>
<feature type="region of interest" description="Disordered" evidence="1">
    <location>
        <begin position="313"/>
        <end position="334"/>
    </location>
</feature>
<feature type="transmembrane region" description="Helical" evidence="2">
    <location>
        <begin position="127"/>
        <end position="145"/>
    </location>
</feature>
<evidence type="ECO:0000313" key="4">
    <source>
        <dbReference type="EMBL" id="GLU46777.1"/>
    </source>
</evidence>
<keyword evidence="2" id="KW-0812">Transmembrane</keyword>
<dbReference type="Pfam" id="PF02517">
    <property type="entry name" value="Rce1-like"/>
    <property type="match status" value="1"/>
</dbReference>
<dbReference type="GO" id="GO:0080120">
    <property type="term" value="P:CAAX-box protein maturation"/>
    <property type="evidence" value="ECO:0007669"/>
    <property type="project" value="UniProtKB-ARBA"/>
</dbReference>
<keyword evidence="5" id="KW-1185">Reference proteome</keyword>
<keyword evidence="2" id="KW-0472">Membrane</keyword>
<sequence length="334" mass="36188">MLALLVAVSSILLLSVFVILVVELLAIIRKIPNNAELLGGDPLFDLVLNLLLIILMIPVVAFAVRFVQKRRFGSLSSVEGRLRWSWLWVCALVSLVCVALSFGYLITLLTVTDAGEPLFGEPVGLRPFLISMAFIIALVPFQAAAEEYATRGFLMQLVGSYGSTPAERAARRARKAEQRAARTGAALENPPAESRLVASWNRFLAAPLLGILVSGLVFTVMHDYLDWALADVALFGLAMAWLTWYTGGLEAAITLHVVHNLGAFGFSAYEGLPDPSGSTGSWEGLSATAIEIVLYCLIVVWLARRRGLRRTTPGRNDSGSLQTPARHAGRSLQG</sequence>
<feature type="transmembrane region" description="Helical" evidence="2">
    <location>
        <begin position="42"/>
        <end position="64"/>
    </location>
</feature>
<evidence type="ECO:0000256" key="2">
    <source>
        <dbReference type="SAM" id="Phobius"/>
    </source>
</evidence>
<gene>
    <name evidence="4" type="ORF">Nans01_11280</name>
</gene>
<reference evidence="4" key="1">
    <citation type="submission" date="2023-02" db="EMBL/GenBank/DDBJ databases">
        <title>Nocardiopsis ansamitocini NBRC 112285.</title>
        <authorList>
            <person name="Ichikawa N."/>
            <person name="Sato H."/>
            <person name="Tonouchi N."/>
        </authorList>
    </citation>
    <scope>NUCLEOTIDE SEQUENCE</scope>
    <source>
        <strain evidence="4">NBRC 112285</strain>
    </source>
</reference>
<feature type="transmembrane region" description="Helical" evidence="2">
    <location>
        <begin position="252"/>
        <end position="272"/>
    </location>
</feature>
<evidence type="ECO:0000256" key="1">
    <source>
        <dbReference type="SAM" id="MobiDB-lite"/>
    </source>
</evidence>
<accession>A0A9W6P484</accession>
<dbReference type="Proteomes" id="UP001165092">
    <property type="component" value="Unassembled WGS sequence"/>
</dbReference>
<proteinExistence type="predicted"/>
<feature type="transmembrane region" description="Helical" evidence="2">
    <location>
        <begin position="227"/>
        <end position="245"/>
    </location>
</feature>
<protein>
    <recommendedName>
        <fullName evidence="3">CAAX prenyl protease 2/Lysostaphin resistance protein A-like domain-containing protein</fullName>
    </recommendedName>
</protein>
<comment type="caution">
    <text evidence="4">The sequence shown here is derived from an EMBL/GenBank/DDBJ whole genome shotgun (WGS) entry which is preliminary data.</text>
</comment>
<dbReference type="EMBL" id="BSQG01000001">
    <property type="protein sequence ID" value="GLU46777.1"/>
    <property type="molecule type" value="Genomic_DNA"/>
</dbReference>
<evidence type="ECO:0000259" key="3">
    <source>
        <dbReference type="Pfam" id="PF02517"/>
    </source>
</evidence>
<dbReference type="AlphaFoldDB" id="A0A9W6P484"/>
<name>A0A9W6P484_9ACTN</name>
<feature type="transmembrane region" description="Helical" evidence="2">
    <location>
        <begin position="284"/>
        <end position="303"/>
    </location>
</feature>
<feature type="domain" description="CAAX prenyl protease 2/Lysostaphin resistance protein A-like" evidence="3">
    <location>
        <begin position="132"/>
        <end position="261"/>
    </location>
</feature>